<feature type="compositionally biased region" description="Basic and acidic residues" evidence="2">
    <location>
        <begin position="7"/>
        <end position="16"/>
    </location>
</feature>
<keyword evidence="1" id="KW-0175">Coiled coil</keyword>
<organism evidence="3 4">
    <name type="scientific">Candidatus Sungbacteria bacterium RIFCSPHIGHO2_01_FULL_47_32</name>
    <dbReference type="NCBI Taxonomy" id="1802264"/>
    <lineage>
        <taxon>Bacteria</taxon>
        <taxon>Candidatus Sungiibacteriota</taxon>
    </lineage>
</organism>
<evidence type="ECO:0000256" key="1">
    <source>
        <dbReference type="SAM" id="Coils"/>
    </source>
</evidence>
<protein>
    <submittedName>
        <fullName evidence="3">Uncharacterized protein</fullName>
    </submittedName>
</protein>
<dbReference type="AlphaFoldDB" id="A0A1G2K6J9"/>
<reference evidence="3 4" key="1">
    <citation type="journal article" date="2016" name="Nat. Commun.">
        <title>Thousands of microbial genomes shed light on interconnected biogeochemical processes in an aquifer system.</title>
        <authorList>
            <person name="Anantharaman K."/>
            <person name="Brown C.T."/>
            <person name="Hug L.A."/>
            <person name="Sharon I."/>
            <person name="Castelle C.J."/>
            <person name="Probst A.J."/>
            <person name="Thomas B.C."/>
            <person name="Singh A."/>
            <person name="Wilkins M.J."/>
            <person name="Karaoz U."/>
            <person name="Brodie E.L."/>
            <person name="Williams K.H."/>
            <person name="Hubbard S.S."/>
            <person name="Banfield J.F."/>
        </authorList>
    </citation>
    <scope>NUCLEOTIDE SEQUENCE [LARGE SCALE GENOMIC DNA]</scope>
</reference>
<accession>A0A1G2K6J9</accession>
<gene>
    <name evidence="3" type="ORF">A2633_03775</name>
</gene>
<feature type="coiled-coil region" evidence="1">
    <location>
        <begin position="229"/>
        <end position="257"/>
    </location>
</feature>
<evidence type="ECO:0000256" key="2">
    <source>
        <dbReference type="SAM" id="MobiDB-lite"/>
    </source>
</evidence>
<evidence type="ECO:0000313" key="3">
    <source>
        <dbReference type="EMBL" id="OGZ94823.1"/>
    </source>
</evidence>
<dbReference type="Proteomes" id="UP000177152">
    <property type="component" value="Unassembled WGS sequence"/>
</dbReference>
<comment type="caution">
    <text evidence="3">The sequence shown here is derived from an EMBL/GenBank/DDBJ whole genome shotgun (WGS) entry which is preliminary data.</text>
</comment>
<dbReference type="EMBL" id="MHQC01000026">
    <property type="protein sequence ID" value="OGZ94823.1"/>
    <property type="molecule type" value="Genomic_DNA"/>
</dbReference>
<evidence type="ECO:0000313" key="4">
    <source>
        <dbReference type="Proteomes" id="UP000177152"/>
    </source>
</evidence>
<feature type="region of interest" description="Disordered" evidence="2">
    <location>
        <begin position="1"/>
        <end position="29"/>
    </location>
</feature>
<sequence>MKKRAEKKQTSKETGMKRQRKDKRNGFDSRLNFLIDQDQKIPKIKVPDLTSDNPYVVKVADSSNPRLMVINSPLIGALPQENPHTDPFKNALHIAEVKNADAIIIAGNLIYFITQQYGSTYPYKAQASGIPTNPKILNEAYPKSVIEDSGDIETRVEKGKPVFMPVRTRLDLVLDMVKKEFVDASDKPVYSGPLLITFGSIEEALAMQHTNERLRIDVQRERTYAQRKIKELYRELAAEKKLKAEANSEKIEKVEREIEDFRTYEQFAIMGNVAPDHINRTTDSMISYIIWRYEKDIPNAKVISIGDAYLKAGNKLIEVTYEKSGESLNDGFAGKIRDVTYSRIKNNPGSSIPDVILGAGLNPTFRNLLISHRVREREATLEDVKLCHAIQLTTCINDGLYREVARKRVRVKDDLTRLAKSDSFTAGVLWIEWINDIFSPEFWSGECLVNEKNFENEASLRTMVTYGALLHERLYFLKEGCTHYGARYMATYPSPNDSKGRYIKLHYQVALEMLNKLKAPIAGYQHDGDACHWINYETWKEEHDDWIGLEDFTRELTRLETLGVPFEERIKKLKMTAIMNDIRSGIINPEKQLPQYVLSLEPYLDFWAGIIEYCRDNGIEFRGKFSAIVQGRGNHNEHSFPKGSKVEFSEAKLIRSDMVANLFKKYPSLSDLIEKNFTAPHMGKLGFANGVMAVIPDKKKRGLGKDDFMLQQDFYSYAVKMKHKQGSSKSKDNMSNMLRAFAKQGTANAYEAGRMTVNLAGDDHFGGLAITRNAFHFKTGCQTFENEFGKRFDFPEQNLFSGIWSVPIGGPSRGPLSWVFLDYGLLRKYANAPFPIDRAKLFRGALALESTNKKGNKPSK</sequence>
<name>A0A1G2K6J9_9BACT</name>
<proteinExistence type="predicted"/>